<dbReference type="InterPro" id="IPR042201">
    <property type="entry name" value="FH2_Formin_sf"/>
</dbReference>
<name>A0A0L8I509_OCTBM</name>
<dbReference type="STRING" id="37653.A0A0L8I509"/>
<feature type="domain" description="DAD" evidence="1">
    <location>
        <begin position="43"/>
        <end position="77"/>
    </location>
</feature>
<dbReference type="InterPro" id="IPR014767">
    <property type="entry name" value="DAD_dom"/>
</dbReference>
<dbReference type="EMBL" id="KQ416533">
    <property type="protein sequence ID" value="KOF96593.1"/>
    <property type="molecule type" value="Genomic_DNA"/>
</dbReference>
<dbReference type="PROSITE" id="PS51231">
    <property type="entry name" value="DAD"/>
    <property type="match status" value="1"/>
</dbReference>
<reference evidence="2" key="1">
    <citation type="submission" date="2015-07" db="EMBL/GenBank/DDBJ databases">
        <title>MeaNS - Measles Nucleotide Surveillance Program.</title>
        <authorList>
            <person name="Tran T."/>
            <person name="Druce J."/>
        </authorList>
    </citation>
    <scope>NUCLEOTIDE SEQUENCE</scope>
    <source>
        <strain evidence="2">UCB-OBI-ISO-001</strain>
        <tissue evidence="2">Gonad</tissue>
    </source>
</reference>
<sequence>MVSPTTFFSQFVRFVNAFKEAAAAEGTKTRTRQIKEKKLLNKDEVYHGALEDILLDLKNEPYRRADAYRRSQRRRVEGLMPSGRSDAC</sequence>
<accession>A0A0L8I509</accession>
<evidence type="ECO:0000259" key="1">
    <source>
        <dbReference type="PROSITE" id="PS51231"/>
    </source>
</evidence>
<dbReference type="Gene3D" id="1.20.58.2220">
    <property type="entry name" value="Formin, FH2 domain"/>
    <property type="match status" value="1"/>
</dbReference>
<organism evidence="2">
    <name type="scientific">Octopus bimaculoides</name>
    <name type="common">California two-spotted octopus</name>
    <dbReference type="NCBI Taxonomy" id="37653"/>
    <lineage>
        <taxon>Eukaryota</taxon>
        <taxon>Metazoa</taxon>
        <taxon>Spiralia</taxon>
        <taxon>Lophotrochozoa</taxon>
        <taxon>Mollusca</taxon>
        <taxon>Cephalopoda</taxon>
        <taxon>Coleoidea</taxon>
        <taxon>Octopodiformes</taxon>
        <taxon>Octopoda</taxon>
        <taxon>Incirrata</taxon>
        <taxon>Octopodidae</taxon>
        <taxon>Octopus</taxon>
    </lineage>
</organism>
<proteinExistence type="predicted"/>
<gene>
    <name evidence="2" type="ORF">OCBIM_22034454mg</name>
</gene>
<dbReference type="AlphaFoldDB" id="A0A0L8I509"/>
<protein>
    <recommendedName>
        <fullName evidence="1">DAD domain-containing protein</fullName>
    </recommendedName>
</protein>
<evidence type="ECO:0000313" key="2">
    <source>
        <dbReference type="EMBL" id="KOF96593.1"/>
    </source>
</evidence>